<organism evidence="1 2">
    <name type="scientific">Microbacterium murale</name>
    <dbReference type="NCBI Taxonomy" id="1081040"/>
    <lineage>
        <taxon>Bacteria</taxon>
        <taxon>Bacillati</taxon>
        <taxon>Actinomycetota</taxon>
        <taxon>Actinomycetes</taxon>
        <taxon>Micrococcales</taxon>
        <taxon>Microbacteriaceae</taxon>
        <taxon>Microbacterium</taxon>
    </lineage>
</organism>
<name>A0ABU0PC35_9MICO</name>
<evidence type="ECO:0000313" key="2">
    <source>
        <dbReference type="Proteomes" id="UP001239085"/>
    </source>
</evidence>
<dbReference type="Proteomes" id="UP001239085">
    <property type="component" value="Unassembled WGS sequence"/>
</dbReference>
<gene>
    <name evidence="1" type="ORF">QFZ46_002391</name>
</gene>
<proteinExistence type="predicted"/>
<evidence type="ECO:0008006" key="3">
    <source>
        <dbReference type="Google" id="ProtNLM"/>
    </source>
</evidence>
<evidence type="ECO:0000313" key="1">
    <source>
        <dbReference type="EMBL" id="MDQ0644231.1"/>
    </source>
</evidence>
<accession>A0ABU0PC35</accession>
<reference evidence="1 2" key="1">
    <citation type="submission" date="2023-07" db="EMBL/GenBank/DDBJ databases">
        <title>Comparative genomics of wheat-associated soil bacteria to identify genetic determinants of phenazine resistance.</title>
        <authorList>
            <person name="Mouncey N."/>
        </authorList>
    </citation>
    <scope>NUCLEOTIDE SEQUENCE [LARGE SCALE GENOMIC DNA]</scope>
    <source>
        <strain evidence="1 2">W2I7</strain>
    </source>
</reference>
<keyword evidence="2" id="KW-1185">Reference proteome</keyword>
<comment type="caution">
    <text evidence="1">The sequence shown here is derived from an EMBL/GenBank/DDBJ whole genome shotgun (WGS) entry which is preliminary data.</text>
</comment>
<sequence length="80" mass="8527">MSTTVSVDHALASFREMMATDGYLLTWSEVGGDKVVVKIDASDGACEDCLVPLPVMTSIMAKALDPTGYELDHVELPGSH</sequence>
<dbReference type="EMBL" id="JAUSXK010000001">
    <property type="protein sequence ID" value="MDQ0644231.1"/>
    <property type="molecule type" value="Genomic_DNA"/>
</dbReference>
<protein>
    <recommendedName>
        <fullName evidence="3">NifU family protein</fullName>
    </recommendedName>
</protein>
<dbReference type="RefSeq" id="WP_307361750.1">
    <property type="nucleotide sequence ID" value="NZ_JAUSXK010000001.1"/>
</dbReference>